<comment type="caution">
    <text evidence="1">The sequence shown here is derived from an EMBL/GenBank/DDBJ whole genome shotgun (WGS) entry which is preliminary data.</text>
</comment>
<proteinExistence type="predicted"/>
<evidence type="ECO:0000313" key="2">
    <source>
        <dbReference type="Proteomes" id="UP000286415"/>
    </source>
</evidence>
<reference evidence="1 2" key="2">
    <citation type="journal article" date="2021" name="Genomics">
        <title>High-quality reference genome for Clonorchis sinensis.</title>
        <authorList>
            <person name="Young N.D."/>
            <person name="Stroehlein A.J."/>
            <person name="Kinkar L."/>
            <person name="Wang T."/>
            <person name="Sohn W.M."/>
            <person name="Chang B.C.H."/>
            <person name="Kaur P."/>
            <person name="Weisz D."/>
            <person name="Dudchenko O."/>
            <person name="Aiden E.L."/>
            <person name="Korhonen P.K."/>
            <person name="Gasser R.B."/>
        </authorList>
    </citation>
    <scope>NUCLEOTIDE SEQUENCE [LARGE SCALE GENOMIC DNA]</scope>
    <source>
        <strain evidence="1">Cs-k2</strain>
    </source>
</reference>
<dbReference type="AlphaFoldDB" id="A0A8T1MHA7"/>
<sequence length="110" mass="12250">MLVSCNPNSLGMIYPTCSLLSTSAKPPRPVHTICDILVASLYASVALAVFMPRVAHPVFPFLTFVSIFHQRTSLFVHRLTPCIPAYTHTHTVILWAAFLSPHVYPHYSLT</sequence>
<dbReference type="EMBL" id="NIRI02000042">
    <property type="protein sequence ID" value="KAG5448282.1"/>
    <property type="molecule type" value="Genomic_DNA"/>
</dbReference>
<keyword evidence="2" id="KW-1185">Reference proteome</keyword>
<dbReference type="Proteomes" id="UP000286415">
    <property type="component" value="Unassembled WGS sequence"/>
</dbReference>
<reference evidence="1 2" key="1">
    <citation type="journal article" date="2018" name="Biotechnol. Adv.">
        <title>Improved genomic resources and new bioinformatic workflow for the carcinogenic parasite Clonorchis sinensis: Biotechnological implications.</title>
        <authorList>
            <person name="Wang D."/>
            <person name="Korhonen P.K."/>
            <person name="Gasser R.B."/>
            <person name="Young N.D."/>
        </authorList>
    </citation>
    <scope>NUCLEOTIDE SEQUENCE [LARGE SCALE GENOMIC DNA]</scope>
    <source>
        <strain evidence="1">Cs-k2</strain>
    </source>
</reference>
<evidence type="ECO:0000313" key="1">
    <source>
        <dbReference type="EMBL" id="KAG5448282.1"/>
    </source>
</evidence>
<name>A0A8T1MHA7_CLOSI</name>
<protein>
    <submittedName>
        <fullName evidence="1">Uncharacterized protein</fullName>
    </submittedName>
</protein>
<gene>
    <name evidence="1" type="ORF">CSKR_200712</name>
</gene>
<accession>A0A8T1MHA7</accession>
<organism evidence="1 2">
    <name type="scientific">Clonorchis sinensis</name>
    <name type="common">Chinese liver fluke</name>
    <dbReference type="NCBI Taxonomy" id="79923"/>
    <lineage>
        <taxon>Eukaryota</taxon>
        <taxon>Metazoa</taxon>
        <taxon>Spiralia</taxon>
        <taxon>Lophotrochozoa</taxon>
        <taxon>Platyhelminthes</taxon>
        <taxon>Trematoda</taxon>
        <taxon>Digenea</taxon>
        <taxon>Opisthorchiida</taxon>
        <taxon>Opisthorchiata</taxon>
        <taxon>Opisthorchiidae</taxon>
        <taxon>Clonorchis</taxon>
    </lineage>
</organism>